<keyword evidence="3" id="KW-1185">Reference proteome</keyword>
<sequence length="252" mass="29242">MQFSFLGYSVKKIMELNLDVKDITILRYFDDFRKSGKMNYEEIEGVKYYWISYQNIENELPFLGLGKRSIMMRMFKLRDLGILSHYTKKEGGTFSFYALGDKYSDLLNVNLENNDKNKDSNKNINIKNDSNRSNRNIDNNNLGYSYDLTDKNIINEEINKDDKSLDFVEPITNKESNYNNYNDLSKLTKNSVDNKVEGVLNNEEAVDELSILYANNHKNEEGLFKNNNRGCAKECTTKTNILNNSSTIVNNI</sequence>
<protein>
    <submittedName>
        <fullName evidence="2">Uncharacterized protein</fullName>
    </submittedName>
</protein>
<gene>
    <name evidence="2" type="ORF">H9660_10795</name>
</gene>
<accession>A0ABR8Q5C7</accession>
<evidence type="ECO:0000313" key="2">
    <source>
        <dbReference type="EMBL" id="MBD7915631.1"/>
    </source>
</evidence>
<feature type="non-terminal residue" evidence="2">
    <location>
        <position position="252"/>
    </location>
</feature>
<evidence type="ECO:0000313" key="3">
    <source>
        <dbReference type="Proteomes" id="UP000640335"/>
    </source>
</evidence>
<evidence type="ECO:0000256" key="1">
    <source>
        <dbReference type="SAM" id="MobiDB-lite"/>
    </source>
</evidence>
<organism evidence="2 3">
    <name type="scientific">Clostridium gallinarum</name>
    <dbReference type="NCBI Taxonomy" id="2762246"/>
    <lineage>
        <taxon>Bacteria</taxon>
        <taxon>Bacillati</taxon>
        <taxon>Bacillota</taxon>
        <taxon>Clostridia</taxon>
        <taxon>Eubacteriales</taxon>
        <taxon>Clostridiaceae</taxon>
        <taxon>Clostridium</taxon>
    </lineage>
</organism>
<dbReference type="EMBL" id="JACSQZ010000039">
    <property type="protein sequence ID" value="MBD7915631.1"/>
    <property type="molecule type" value="Genomic_DNA"/>
</dbReference>
<reference evidence="2 3" key="1">
    <citation type="submission" date="2020-08" db="EMBL/GenBank/DDBJ databases">
        <title>A Genomic Blueprint of the Chicken Gut Microbiome.</title>
        <authorList>
            <person name="Gilroy R."/>
            <person name="Ravi A."/>
            <person name="Getino M."/>
            <person name="Pursley I."/>
            <person name="Horton D.L."/>
            <person name="Alikhan N.-F."/>
            <person name="Baker D."/>
            <person name="Gharbi K."/>
            <person name="Hall N."/>
            <person name="Watson M."/>
            <person name="Adriaenssens E.M."/>
            <person name="Foster-Nyarko E."/>
            <person name="Jarju S."/>
            <person name="Secka A."/>
            <person name="Antonio M."/>
            <person name="Oren A."/>
            <person name="Chaudhuri R."/>
            <person name="La Ragione R.M."/>
            <person name="Hildebrand F."/>
            <person name="Pallen M.J."/>
        </authorList>
    </citation>
    <scope>NUCLEOTIDE SEQUENCE [LARGE SCALE GENOMIC DNA]</scope>
    <source>
        <strain evidence="2 3">Sa3CUN1</strain>
    </source>
</reference>
<name>A0ABR8Q5C7_9CLOT</name>
<dbReference type="Proteomes" id="UP000640335">
    <property type="component" value="Unassembled WGS sequence"/>
</dbReference>
<feature type="compositionally biased region" description="Low complexity" evidence="1">
    <location>
        <begin position="122"/>
        <end position="141"/>
    </location>
</feature>
<proteinExistence type="predicted"/>
<feature type="region of interest" description="Disordered" evidence="1">
    <location>
        <begin position="117"/>
        <end position="141"/>
    </location>
</feature>
<comment type="caution">
    <text evidence="2">The sequence shown here is derived from an EMBL/GenBank/DDBJ whole genome shotgun (WGS) entry which is preliminary data.</text>
</comment>